<evidence type="ECO:0000256" key="1">
    <source>
        <dbReference type="PROSITE-ProRule" id="PRU00723"/>
    </source>
</evidence>
<keyword evidence="4" id="KW-1185">Reference proteome</keyword>
<dbReference type="Proteomes" id="UP000245910">
    <property type="component" value="Chromosome II"/>
</dbReference>
<dbReference type="Pfam" id="PF25542">
    <property type="entry name" value="zf-CCCH_12"/>
    <property type="match status" value="1"/>
</dbReference>
<dbReference type="PROSITE" id="PS50103">
    <property type="entry name" value="ZF_C3H1"/>
    <property type="match status" value="1"/>
</dbReference>
<accession>A0A2L2SUW9</accession>
<feature type="zinc finger region" description="C3H1-type" evidence="1">
    <location>
        <begin position="351"/>
        <end position="378"/>
    </location>
</feature>
<dbReference type="Pfam" id="PF25543">
    <property type="entry name" value="zf-CCCH_tandem"/>
    <property type="match status" value="1"/>
</dbReference>
<evidence type="ECO:0000313" key="3">
    <source>
        <dbReference type="EMBL" id="CEI60238.1"/>
    </source>
</evidence>
<keyword evidence="1" id="KW-0862">Zinc</keyword>
<dbReference type="InterPro" id="IPR000571">
    <property type="entry name" value="Znf_CCCH"/>
</dbReference>
<dbReference type="AlphaFoldDB" id="A0A2L2SUW9"/>
<dbReference type="PANTHER" id="PTHR37543:SF1">
    <property type="entry name" value="CCCH ZINC FINGER DNA BINDING PROTEIN (AFU_ORTHOLOGUE AFUA_5G12760)"/>
    <property type="match status" value="1"/>
</dbReference>
<keyword evidence="1" id="KW-0863">Zinc-finger</keyword>
<dbReference type="InterPro" id="IPR057683">
    <property type="entry name" value="DUF7923"/>
</dbReference>
<dbReference type="InterPro" id="IPR057654">
    <property type="entry name" value="Znf-CCCH_tandem"/>
</dbReference>
<proteinExistence type="predicted"/>
<dbReference type="EMBL" id="LN649230">
    <property type="protein sequence ID" value="CEI60238.1"/>
    <property type="molecule type" value="Genomic_DNA"/>
</dbReference>
<sequence>MSGKLAEEFAAFQVAEKGQLARLQCLSTQLQDLVGRYDDAVRDLEVEKTARRSSQQDAEKSRAKYEALQQSMEHSSFVLVLIDADADSYIFQFKDKYYAAGDGGKKASLDLRDGVRSFLQVNKPEEANYPIFIKAYANEHGLSQFLVASGIIKAPRDLVEFAKDFTQASENTDFVLVGSGKDRADKKIQGKRNISFHFFATSLAHARAGSFKQFVRNPTCRHIIFGACHDNSYVRLLEDYVHDDSVVDRVTLLHGFSVGREFRDLRFKCFKMEDVFKVAPAQNLAVTPQPLASVSTSSTWASTVGSKGDASSKKSKAAKTVRLNSAGHRIDDPLRTPNQQALDSWKHKVGKVGMRYCRLHHLSGSCSNASCKYSHGPLSEEEKLVFRREVRMGVCNAGLQCRDVACLYGHNCSCSKTTCKFSLEMHKVDVSEA</sequence>
<feature type="domain" description="C3H1-type" evidence="2">
    <location>
        <begin position="351"/>
        <end position="378"/>
    </location>
</feature>
<keyword evidence="1" id="KW-0479">Metal-binding</keyword>
<evidence type="ECO:0000259" key="2">
    <source>
        <dbReference type="PROSITE" id="PS50103"/>
    </source>
</evidence>
<dbReference type="GO" id="GO:0008270">
    <property type="term" value="F:zinc ion binding"/>
    <property type="evidence" value="ECO:0007669"/>
    <property type="project" value="UniProtKB-KW"/>
</dbReference>
<organism evidence="3 4">
    <name type="scientific">Fusarium venenatum</name>
    <dbReference type="NCBI Taxonomy" id="56646"/>
    <lineage>
        <taxon>Eukaryota</taxon>
        <taxon>Fungi</taxon>
        <taxon>Dikarya</taxon>
        <taxon>Ascomycota</taxon>
        <taxon>Pezizomycotina</taxon>
        <taxon>Sordariomycetes</taxon>
        <taxon>Hypocreomycetidae</taxon>
        <taxon>Hypocreales</taxon>
        <taxon>Nectriaceae</taxon>
        <taxon>Fusarium</taxon>
    </lineage>
</organism>
<dbReference type="PANTHER" id="PTHR37543">
    <property type="entry name" value="CCCH ZINC FINGER DNA BINDING PROTEIN (AFU_ORTHOLOGUE AFUA_5G12760)"/>
    <property type="match status" value="1"/>
</dbReference>
<dbReference type="Pfam" id="PF25540">
    <property type="entry name" value="DUF7923"/>
    <property type="match status" value="2"/>
</dbReference>
<dbReference type="STRING" id="56646.A0A2L2SUW9"/>
<reference evidence="4" key="1">
    <citation type="submission" date="2014-10" db="EMBL/GenBank/DDBJ databases">
        <authorList>
            <person name="King R."/>
        </authorList>
    </citation>
    <scope>NUCLEOTIDE SEQUENCE [LARGE SCALE GENOMIC DNA]</scope>
    <source>
        <strain evidence="4">A3/5</strain>
    </source>
</reference>
<protein>
    <recommendedName>
        <fullName evidence="2">C3H1-type domain-containing protein</fullName>
    </recommendedName>
</protein>
<name>A0A2L2SUW9_9HYPO</name>
<evidence type="ECO:0000313" key="4">
    <source>
        <dbReference type="Proteomes" id="UP000245910"/>
    </source>
</evidence>